<dbReference type="SUPFAM" id="SSF50998">
    <property type="entry name" value="Quinoprotein alcohol dehydrogenase-like"/>
    <property type="match status" value="1"/>
</dbReference>
<dbReference type="InterPro" id="IPR019775">
    <property type="entry name" value="WD40_repeat_CS"/>
</dbReference>
<dbReference type="SMART" id="SM00320">
    <property type="entry name" value="WD40"/>
    <property type="match status" value="6"/>
</dbReference>
<organism evidence="8 9">
    <name type="scientific">Zasmidium cellare</name>
    <name type="common">Wine cellar mold</name>
    <name type="synonym">Racodium cellare</name>
    <dbReference type="NCBI Taxonomy" id="395010"/>
    <lineage>
        <taxon>Eukaryota</taxon>
        <taxon>Fungi</taxon>
        <taxon>Dikarya</taxon>
        <taxon>Ascomycota</taxon>
        <taxon>Pezizomycotina</taxon>
        <taxon>Dothideomycetes</taxon>
        <taxon>Dothideomycetidae</taxon>
        <taxon>Mycosphaerellales</taxon>
        <taxon>Mycosphaerellaceae</taxon>
        <taxon>Zasmidium</taxon>
    </lineage>
</organism>
<dbReference type="PANTHER" id="PTHR14344">
    <property type="entry name" value="WD REPEAT PROTEIN"/>
    <property type="match status" value="1"/>
</dbReference>
<keyword evidence="3 7" id="KW-0853">WD repeat</keyword>
<dbReference type="InterPro" id="IPR015943">
    <property type="entry name" value="WD40/YVTN_repeat-like_dom_sf"/>
</dbReference>
<comment type="similarity">
    <text evidence="6">Belongs to the WD repeat WDR6 family.</text>
</comment>
<feature type="repeat" description="WD" evidence="7">
    <location>
        <begin position="196"/>
        <end position="239"/>
    </location>
</feature>
<evidence type="ECO:0000256" key="3">
    <source>
        <dbReference type="ARBA" id="ARBA00022574"/>
    </source>
</evidence>
<dbReference type="InterPro" id="IPR036322">
    <property type="entry name" value="WD40_repeat_dom_sf"/>
</dbReference>
<dbReference type="SUPFAM" id="SSF69322">
    <property type="entry name" value="Tricorn protease domain 2"/>
    <property type="match status" value="1"/>
</dbReference>
<evidence type="ECO:0000256" key="2">
    <source>
        <dbReference type="ARBA" id="ARBA00022490"/>
    </source>
</evidence>
<keyword evidence="4" id="KW-0819">tRNA processing</keyword>
<evidence type="ECO:0000256" key="4">
    <source>
        <dbReference type="ARBA" id="ARBA00022694"/>
    </source>
</evidence>
<dbReference type="InterPro" id="IPR051973">
    <property type="entry name" value="tRNA_Anticodon_Mtase-Reg"/>
</dbReference>
<dbReference type="PROSITE" id="PS50082">
    <property type="entry name" value="WD_REPEATS_2"/>
    <property type="match status" value="2"/>
</dbReference>
<evidence type="ECO:0000256" key="1">
    <source>
        <dbReference type="ARBA" id="ARBA00004496"/>
    </source>
</evidence>
<dbReference type="PROSITE" id="PS00678">
    <property type="entry name" value="WD_REPEATS_1"/>
    <property type="match status" value="1"/>
</dbReference>
<keyword evidence="9" id="KW-1185">Reference proteome</keyword>
<evidence type="ECO:0008006" key="10">
    <source>
        <dbReference type="Google" id="ProtNLM"/>
    </source>
</evidence>
<comment type="subcellular location">
    <subcellularLocation>
        <location evidence="1">Cytoplasm</location>
    </subcellularLocation>
</comment>
<reference evidence="8 9" key="1">
    <citation type="journal article" date="2023" name="G3 (Bethesda)">
        <title>A chromosome-level genome assembly of Zasmidium syzygii isolated from banana leaves.</title>
        <authorList>
            <person name="van Westerhoven A.C."/>
            <person name="Mehrabi R."/>
            <person name="Talebi R."/>
            <person name="Steentjes M.B.F."/>
            <person name="Corcolon B."/>
            <person name="Chong P.A."/>
            <person name="Kema G.H.J."/>
            <person name="Seidl M.F."/>
        </authorList>
    </citation>
    <scope>NUCLEOTIDE SEQUENCE [LARGE SCALE GENOMIC DNA]</scope>
    <source>
        <strain evidence="8 9">P124</strain>
    </source>
</reference>
<dbReference type="Pfam" id="PF00400">
    <property type="entry name" value="WD40"/>
    <property type="match status" value="4"/>
</dbReference>
<name>A0ABR0F3T0_ZASCE</name>
<keyword evidence="2" id="KW-0963">Cytoplasm</keyword>
<evidence type="ECO:0000256" key="5">
    <source>
        <dbReference type="ARBA" id="ARBA00022737"/>
    </source>
</evidence>
<accession>A0ABR0F3T0</accession>
<dbReference type="InterPro" id="IPR001680">
    <property type="entry name" value="WD40_rpt"/>
</dbReference>
<gene>
    <name evidence="8" type="ORF">PRZ48_001982</name>
</gene>
<dbReference type="EMBL" id="JAXOVC010000001">
    <property type="protein sequence ID" value="KAK4508244.1"/>
    <property type="molecule type" value="Genomic_DNA"/>
</dbReference>
<dbReference type="InterPro" id="IPR011047">
    <property type="entry name" value="Quinoprotein_ADH-like_sf"/>
</dbReference>
<proteinExistence type="inferred from homology"/>
<evidence type="ECO:0000313" key="9">
    <source>
        <dbReference type="Proteomes" id="UP001305779"/>
    </source>
</evidence>
<evidence type="ECO:0000256" key="6">
    <source>
        <dbReference type="ARBA" id="ARBA00038255"/>
    </source>
</evidence>
<evidence type="ECO:0000313" key="8">
    <source>
        <dbReference type="EMBL" id="KAK4508244.1"/>
    </source>
</evidence>
<comment type="caution">
    <text evidence="8">The sequence shown here is derived from an EMBL/GenBank/DDBJ whole genome shotgun (WGS) entry which is preliminary data.</text>
</comment>
<evidence type="ECO:0000256" key="7">
    <source>
        <dbReference type="PROSITE-ProRule" id="PRU00221"/>
    </source>
</evidence>
<feature type="repeat" description="WD" evidence="7">
    <location>
        <begin position="753"/>
        <end position="786"/>
    </location>
</feature>
<dbReference type="Proteomes" id="UP001305779">
    <property type="component" value="Unassembled WGS sequence"/>
</dbReference>
<dbReference type="PANTHER" id="PTHR14344:SF3">
    <property type="entry name" value="WD REPEAT-CONTAINING PROTEIN 6"/>
    <property type="match status" value="1"/>
</dbReference>
<dbReference type="SUPFAM" id="SSF50978">
    <property type="entry name" value="WD40 repeat-like"/>
    <property type="match status" value="2"/>
</dbReference>
<keyword evidence="5" id="KW-0677">Repeat</keyword>
<dbReference type="Gene3D" id="2.130.10.10">
    <property type="entry name" value="YVTN repeat-like/Quinoprotein amine dehydrogenase"/>
    <property type="match status" value="3"/>
</dbReference>
<protein>
    <recommendedName>
        <fullName evidence="10">WD40 repeat-like protein</fullName>
    </recommendedName>
</protein>
<sequence length="1051" mass="114644">MQHEHHRVPVTALAFWNENVILAGEGTLLKAYDVDRKTLLAAVEVFDGQAIHGIVVAEHEETCAVVWGGPNVCYVEAIPSAKGSIELKVGPRLEANDWILDVGCSGASHHGGSLAMLVTAHNGLQMLPSSTLDGGKIEPLVPGSNCILYCAEIRWLSGSQCLIASGTAFGDVIVWSCILKDVDGKLCAEYQTHYTFSAHEGSIFGVQISSSEVAERLGGRQRLLATCSDDRTIRLWDVSDLSKGSPTLIEQQRQTGFGSIADNDAYAPPSLGKVMGHMSRIWHIRFEHDTTTGDVFVLSFGEDASNIIWAITANSGKTGLPYSLQQVGLQRPHNGKNIWSLALKNHRVATGGADGAVSLQRFLTLQTDQDESYSEGSAAKNIGVFRAYGFVDNAQILASTDRGSLYLVDLPGKDVVYTTISDAIPGLRGYSVMASISGCAFVAGADGEVWVYKHHSRTLTPIATTGRKVAGLFVQQVSANPLEIVLLITNMGKSTASLYYIEPDRSHDASRSDVQELCIPNGFVTTSFAHARREGHNLVFLGSRNGSIANFDTTLKDEDDRTPHMSQYPGAHGVETVTEILIAPGSSDNEMYLTSSGRDGTYAVHEVTFVDQRPNMRTVHQISLPFGPNIEGMGFNEQDHLWLWGFRSTQFVVLDIATQQEVMAVECGGAHRIWSFQPNRDGGIFVWTKASKLYRQIQLQLPCEMINPGGHGREIKCTAISPDGSRLIATGAEDTDIKLSTYQNGTFRTLHTLQKHNTGIQHLQWSSNGSYLFSSGGFEELFVWKITKDIPSINIGVICESKHPRSGTSDLRIMSFDVQDSDEATFNIIAVYSDSTLRSWHKPQTQTWILLAKGDYLTSCLTQCLHLNTTSTHLQDSPRLLTASTDGHIASWNHSDELQRLSWSSRHKIHQNAILALTSCNLPTQSRLLITGGDDNAIGITLHRPDGNSFRTLLLPNAHAAAVTALAIVKADRGRVWLVSASIDQRVKLWRVGIDLGKEGVDGVDVRLVGDWLTSVADVSCMEVLELEEGKGVLVCGVGMDVWRVGEDGLV</sequence>